<dbReference type="InterPro" id="IPR011009">
    <property type="entry name" value="Kinase-like_dom_sf"/>
</dbReference>
<dbReference type="InterPro" id="IPR000719">
    <property type="entry name" value="Prot_kinase_dom"/>
</dbReference>
<accession>A0A5B6YZ89</accession>
<dbReference type="SUPFAM" id="SSF56112">
    <property type="entry name" value="Protein kinase-like (PK-like)"/>
    <property type="match status" value="1"/>
</dbReference>
<dbReference type="EMBL" id="GHES01006511">
    <property type="protein sequence ID" value="MPA37070.1"/>
    <property type="molecule type" value="Transcribed_RNA"/>
</dbReference>
<dbReference type="PROSITE" id="PS50011">
    <property type="entry name" value="PROTEIN_KINASE_DOM"/>
    <property type="match status" value="1"/>
</dbReference>
<organism evidence="2">
    <name type="scientific">Davidia involucrata</name>
    <name type="common">Dove tree</name>
    <dbReference type="NCBI Taxonomy" id="16924"/>
    <lineage>
        <taxon>Eukaryota</taxon>
        <taxon>Viridiplantae</taxon>
        <taxon>Streptophyta</taxon>
        <taxon>Embryophyta</taxon>
        <taxon>Tracheophyta</taxon>
        <taxon>Spermatophyta</taxon>
        <taxon>Magnoliopsida</taxon>
        <taxon>eudicotyledons</taxon>
        <taxon>Gunneridae</taxon>
        <taxon>Pentapetalae</taxon>
        <taxon>asterids</taxon>
        <taxon>Cornales</taxon>
        <taxon>Nyssaceae</taxon>
        <taxon>Davidia</taxon>
    </lineage>
</organism>
<dbReference type="Gene3D" id="1.10.510.10">
    <property type="entry name" value="Transferase(Phosphotransferase) domain 1"/>
    <property type="match status" value="1"/>
</dbReference>
<feature type="domain" description="Protein kinase" evidence="1">
    <location>
        <begin position="1"/>
        <end position="112"/>
    </location>
</feature>
<dbReference type="EC" id="2.7.11.1" evidence="2"/>
<evidence type="ECO:0000313" key="2">
    <source>
        <dbReference type="EMBL" id="MPA37069.1"/>
    </source>
</evidence>
<evidence type="ECO:0000313" key="3">
    <source>
        <dbReference type="EMBL" id="MPA37070.1"/>
    </source>
</evidence>
<dbReference type="Pfam" id="PF07714">
    <property type="entry name" value="PK_Tyr_Ser-Thr"/>
    <property type="match status" value="1"/>
</dbReference>
<name>A0A5B6YZ89_DAVIN</name>
<dbReference type="GO" id="GO:0004674">
    <property type="term" value="F:protein serine/threonine kinase activity"/>
    <property type="evidence" value="ECO:0007669"/>
    <property type="project" value="UniProtKB-EC"/>
</dbReference>
<dbReference type="InterPro" id="IPR001245">
    <property type="entry name" value="Ser-Thr/Tyr_kinase_cat_dom"/>
</dbReference>
<dbReference type="AlphaFoldDB" id="A0A5B6YZ89"/>
<proteinExistence type="predicted"/>
<dbReference type="EMBL" id="GHES01006510">
    <property type="protein sequence ID" value="MPA37069.1"/>
    <property type="molecule type" value="Transcribed_RNA"/>
</dbReference>
<keyword evidence="2" id="KW-0675">Receptor</keyword>
<dbReference type="PANTHER" id="PTHR27006">
    <property type="entry name" value="PROMASTIGOTE SURFACE ANTIGEN PROTEIN PSA"/>
    <property type="match status" value="1"/>
</dbReference>
<keyword evidence="2" id="KW-0418">Kinase</keyword>
<reference evidence="2" key="1">
    <citation type="submission" date="2019-08" db="EMBL/GenBank/DDBJ databases">
        <title>Reference gene set and small RNA set construction with multiple tissues from Davidia involucrata Baill.</title>
        <authorList>
            <person name="Yang H."/>
            <person name="Zhou C."/>
            <person name="Li G."/>
            <person name="Wang J."/>
            <person name="Gao P."/>
            <person name="Wang M."/>
            <person name="Wang R."/>
            <person name="Zhao Y."/>
        </authorList>
    </citation>
    <scope>NUCLEOTIDE SEQUENCE</scope>
    <source>
        <tissue evidence="2">Mixed with DoveR01_LX</tissue>
    </source>
</reference>
<dbReference type="PANTHER" id="PTHR27006:SF634">
    <property type="entry name" value="RECEPTOR-LIKE SERINE_THREONINE-PROTEIN KINASE"/>
    <property type="match status" value="1"/>
</dbReference>
<protein>
    <submittedName>
        <fullName evidence="2">Putative cysteine-rich receptor-like protein kinase 10</fullName>
        <ecNumber evidence="2">2.7.11.1</ecNumber>
    </submittedName>
</protein>
<evidence type="ECO:0000259" key="1">
    <source>
        <dbReference type="PROSITE" id="PS50011"/>
    </source>
</evidence>
<keyword evidence="2" id="KW-0808">Transferase</keyword>
<sequence length="152" mass="16836">MAPEAWYGNFSVKSDVFSFGVLVLEIVSGQKIRNAFQDGDNEESLLSYAWRNWREGTTSNLIQSTMRNSSGPIREVILRCIHIGLLCVQENVANRPKMDSVVLMLGSSSVTLPAPSKPAFISHSGSEMEMPLLEASHNFSVNEASITELYPR</sequence>
<dbReference type="GO" id="GO:0005524">
    <property type="term" value="F:ATP binding"/>
    <property type="evidence" value="ECO:0007669"/>
    <property type="project" value="InterPro"/>
</dbReference>
<gene>
    <name evidence="2" type="ORF">Din_006510</name>
    <name evidence="3" type="ORF">Din_006511</name>
</gene>